<sequence length="91" mass="10393">MKQEMIMVERRPSAVQLIAMGYDKTEKERLQEGVLTKHDAKEEGDVTNFEGQKQKRKLTALDLLINGYTADEAQKTQEVAIDVNNLKTNKK</sequence>
<gene>
    <name evidence="1" type="ORF">A3783_16350</name>
</gene>
<proteinExistence type="predicted"/>
<organism evidence="1 2">
    <name type="scientific">Exiguobacterium undae</name>
    <dbReference type="NCBI Taxonomy" id="169177"/>
    <lineage>
        <taxon>Bacteria</taxon>
        <taxon>Bacillati</taxon>
        <taxon>Bacillota</taxon>
        <taxon>Bacilli</taxon>
        <taxon>Bacillales</taxon>
        <taxon>Bacillales Family XII. Incertae Sedis</taxon>
        <taxon>Exiguobacterium</taxon>
    </lineage>
</organism>
<keyword evidence="2" id="KW-1185">Reference proteome</keyword>
<name>A0ABX2V7X6_9BACL</name>
<comment type="caution">
    <text evidence="1">The sequence shown here is derived from an EMBL/GenBank/DDBJ whole genome shotgun (WGS) entry which is preliminary data.</text>
</comment>
<dbReference type="RefSeq" id="WP_028105309.1">
    <property type="nucleotide sequence ID" value="NZ_LVVL01000004.1"/>
</dbReference>
<dbReference type="EMBL" id="LVVL01000004">
    <property type="protein sequence ID" value="OAN13866.1"/>
    <property type="molecule type" value="Genomic_DNA"/>
</dbReference>
<protein>
    <submittedName>
        <fullName evidence="1">Uncharacterized protein</fullName>
    </submittedName>
</protein>
<accession>A0ABX2V7X6</accession>
<dbReference type="Proteomes" id="UP000078447">
    <property type="component" value="Unassembled WGS sequence"/>
</dbReference>
<reference evidence="1 2" key="1">
    <citation type="submission" date="2016-03" db="EMBL/GenBank/DDBJ databases">
        <authorList>
            <person name="Cho S.-Y."/>
            <person name="Lim S."/>
            <person name="Kim H."/>
            <person name="Soh E.H."/>
            <person name="Moon J.S."/>
        </authorList>
    </citation>
    <scope>NUCLEOTIDE SEQUENCE [LARGE SCALE GENOMIC DNA]</scope>
    <source>
        <strain evidence="1 2">KCTC 3810</strain>
    </source>
</reference>
<evidence type="ECO:0000313" key="2">
    <source>
        <dbReference type="Proteomes" id="UP000078447"/>
    </source>
</evidence>
<evidence type="ECO:0000313" key="1">
    <source>
        <dbReference type="EMBL" id="OAN13866.1"/>
    </source>
</evidence>